<keyword evidence="2" id="KW-0067">ATP-binding</keyword>
<evidence type="ECO:0000256" key="1">
    <source>
        <dbReference type="SAM" id="MobiDB-lite"/>
    </source>
</evidence>
<protein>
    <submittedName>
        <fullName evidence="2">ABC transporter ATP-binding protein</fullName>
    </submittedName>
</protein>
<feature type="compositionally biased region" description="Polar residues" evidence="1">
    <location>
        <begin position="19"/>
        <end position="28"/>
    </location>
</feature>
<gene>
    <name evidence="2" type="ORF">FAJ35_11880</name>
</gene>
<feature type="region of interest" description="Disordered" evidence="1">
    <location>
        <begin position="1"/>
        <end position="28"/>
    </location>
</feature>
<dbReference type="GO" id="GO:0005524">
    <property type="term" value="F:ATP binding"/>
    <property type="evidence" value="ECO:0007669"/>
    <property type="project" value="UniProtKB-KW"/>
</dbReference>
<name>A0A4T2GJX2_STRSU</name>
<comment type="caution">
    <text evidence="2">The sequence shown here is derived from an EMBL/GenBank/DDBJ whole genome shotgun (WGS) entry which is preliminary data.</text>
</comment>
<dbReference type="AlphaFoldDB" id="A0A4T2GJX2"/>
<proteinExistence type="predicted"/>
<dbReference type="Proteomes" id="UP000309259">
    <property type="component" value="Unassembled WGS sequence"/>
</dbReference>
<sequence length="28" mass="3187">MLEPYEGKLSRTVLREEGGSNTTNLLDY</sequence>
<evidence type="ECO:0000313" key="3">
    <source>
        <dbReference type="Proteomes" id="UP000309259"/>
    </source>
</evidence>
<accession>A0A4T2GJX2</accession>
<evidence type="ECO:0000313" key="2">
    <source>
        <dbReference type="EMBL" id="TIH98200.1"/>
    </source>
</evidence>
<feature type="non-terminal residue" evidence="2">
    <location>
        <position position="28"/>
    </location>
</feature>
<keyword evidence="2" id="KW-0547">Nucleotide-binding</keyword>
<dbReference type="EMBL" id="SSXL01000084">
    <property type="protein sequence ID" value="TIH98200.1"/>
    <property type="molecule type" value="Genomic_DNA"/>
</dbReference>
<feature type="compositionally biased region" description="Basic and acidic residues" evidence="1">
    <location>
        <begin position="1"/>
        <end position="18"/>
    </location>
</feature>
<reference evidence="2 3" key="1">
    <citation type="submission" date="2019-04" db="EMBL/GenBank/DDBJ databases">
        <title>Genome analysis of Streptococcus suis strain WUSS327.</title>
        <authorList>
            <person name="Chen H."/>
            <person name="Gao X."/>
            <person name="Wu Z."/>
        </authorList>
    </citation>
    <scope>NUCLEOTIDE SEQUENCE [LARGE SCALE GENOMIC DNA]</scope>
    <source>
        <strain evidence="2 3">WUSS327</strain>
    </source>
</reference>
<organism evidence="2 3">
    <name type="scientific">Streptococcus suis</name>
    <dbReference type="NCBI Taxonomy" id="1307"/>
    <lineage>
        <taxon>Bacteria</taxon>
        <taxon>Bacillati</taxon>
        <taxon>Bacillota</taxon>
        <taxon>Bacilli</taxon>
        <taxon>Lactobacillales</taxon>
        <taxon>Streptococcaceae</taxon>
        <taxon>Streptococcus</taxon>
    </lineage>
</organism>